<proteinExistence type="predicted"/>
<dbReference type="Gene3D" id="3.40.50.2300">
    <property type="match status" value="1"/>
</dbReference>
<feature type="domain" description="Response regulatory" evidence="2">
    <location>
        <begin position="6"/>
        <end position="127"/>
    </location>
</feature>
<evidence type="ECO:0000256" key="1">
    <source>
        <dbReference type="PROSITE-ProRule" id="PRU00169"/>
    </source>
</evidence>
<dbReference type="PANTHER" id="PTHR44520">
    <property type="entry name" value="RESPONSE REGULATOR RCP1-RELATED"/>
    <property type="match status" value="1"/>
</dbReference>
<dbReference type="RefSeq" id="WP_378161404.1">
    <property type="nucleotide sequence ID" value="NZ_JBHSBU010000001.1"/>
</dbReference>
<dbReference type="InterPro" id="IPR052893">
    <property type="entry name" value="TCS_response_regulator"/>
</dbReference>
<accession>A0ABV8MKA6</accession>
<dbReference type="PROSITE" id="PS50110">
    <property type="entry name" value="RESPONSE_REGULATORY"/>
    <property type="match status" value="1"/>
</dbReference>
<evidence type="ECO:0000259" key="2">
    <source>
        <dbReference type="PROSITE" id="PS50110"/>
    </source>
</evidence>
<dbReference type="InterPro" id="IPR011006">
    <property type="entry name" value="CheY-like_superfamily"/>
</dbReference>
<evidence type="ECO:0000313" key="4">
    <source>
        <dbReference type="Proteomes" id="UP001595791"/>
    </source>
</evidence>
<dbReference type="PANTHER" id="PTHR44520:SF2">
    <property type="entry name" value="RESPONSE REGULATOR RCP1"/>
    <property type="match status" value="1"/>
</dbReference>
<reference evidence="4" key="1">
    <citation type="journal article" date="2019" name="Int. J. Syst. Evol. Microbiol.">
        <title>The Global Catalogue of Microorganisms (GCM) 10K type strain sequencing project: providing services to taxonomists for standard genome sequencing and annotation.</title>
        <authorList>
            <consortium name="The Broad Institute Genomics Platform"/>
            <consortium name="The Broad Institute Genome Sequencing Center for Infectious Disease"/>
            <person name="Wu L."/>
            <person name="Ma J."/>
        </authorList>
    </citation>
    <scope>NUCLEOTIDE SEQUENCE [LARGE SCALE GENOMIC DNA]</scope>
    <source>
        <strain evidence="4">LMG 29894</strain>
    </source>
</reference>
<dbReference type="Proteomes" id="UP001595791">
    <property type="component" value="Unassembled WGS sequence"/>
</dbReference>
<dbReference type="Pfam" id="PF00072">
    <property type="entry name" value="Response_reg"/>
    <property type="match status" value="1"/>
</dbReference>
<feature type="modified residue" description="4-aspartylphosphate" evidence="1">
    <location>
        <position position="60"/>
    </location>
</feature>
<keyword evidence="4" id="KW-1185">Reference proteome</keyword>
<comment type="caution">
    <text evidence="3">The sequence shown here is derived from an EMBL/GenBank/DDBJ whole genome shotgun (WGS) entry which is preliminary data.</text>
</comment>
<organism evidence="3 4">
    <name type="scientific">Chitinimonas lacunae</name>
    <dbReference type="NCBI Taxonomy" id="1963018"/>
    <lineage>
        <taxon>Bacteria</taxon>
        <taxon>Pseudomonadati</taxon>
        <taxon>Pseudomonadota</taxon>
        <taxon>Betaproteobacteria</taxon>
        <taxon>Neisseriales</taxon>
        <taxon>Chitinibacteraceae</taxon>
        <taxon>Chitinimonas</taxon>
    </lineage>
</organism>
<dbReference type="EMBL" id="JBHSBU010000001">
    <property type="protein sequence ID" value="MFC4158578.1"/>
    <property type="molecule type" value="Genomic_DNA"/>
</dbReference>
<dbReference type="CDD" id="cd17557">
    <property type="entry name" value="REC_Rcp-like"/>
    <property type="match status" value="1"/>
</dbReference>
<dbReference type="SMART" id="SM00448">
    <property type="entry name" value="REC"/>
    <property type="match status" value="1"/>
</dbReference>
<dbReference type="SUPFAM" id="SSF52172">
    <property type="entry name" value="CheY-like"/>
    <property type="match status" value="1"/>
</dbReference>
<protein>
    <submittedName>
        <fullName evidence="3">Response regulator</fullName>
    </submittedName>
</protein>
<evidence type="ECO:0000313" key="3">
    <source>
        <dbReference type="EMBL" id="MFC4158578.1"/>
    </source>
</evidence>
<sequence length="136" mass="14961">MDPNATILVVDDDPGHARLVEKNLRRSGIANAIHRFGSGAEVLAFLASPQYSSQALVLLDLNMPGMHGQQVLARIKNDAHTRHLPVIVLTTAEDGAEMRRCYELGCNFYLTKPVHYDDFVATVHKLGLFLSIVAIP</sequence>
<gene>
    <name evidence="3" type="ORF">ACFOW7_04295</name>
</gene>
<name>A0ABV8MKA6_9NEIS</name>
<dbReference type="InterPro" id="IPR001789">
    <property type="entry name" value="Sig_transdc_resp-reg_receiver"/>
</dbReference>
<keyword evidence="1" id="KW-0597">Phosphoprotein</keyword>